<dbReference type="EMBL" id="JAWWNJ010000303">
    <property type="protein sequence ID" value="KAK6964755.1"/>
    <property type="molecule type" value="Genomic_DNA"/>
</dbReference>
<evidence type="ECO:0000313" key="2">
    <source>
        <dbReference type="Proteomes" id="UP001362999"/>
    </source>
</evidence>
<organism evidence="1 2">
    <name type="scientific">Favolaschia claudopus</name>
    <dbReference type="NCBI Taxonomy" id="2862362"/>
    <lineage>
        <taxon>Eukaryota</taxon>
        <taxon>Fungi</taxon>
        <taxon>Dikarya</taxon>
        <taxon>Basidiomycota</taxon>
        <taxon>Agaricomycotina</taxon>
        <taxon>Agaricomycetes</taxon>
        <taxon>Agaricomycetidae</taxon>
        <taxon>Agaricales</taxon>
        <taxon>Marasmiineae</taxon>
        <taxon>Mycenaceae</taxon>
        <taxon>Favolaschia</taxon>
    </lineage>
</organism>
<comment type="caution">
    <text evidence="1">The sequence shown here is derived from an EMBL/GenBank/DDBJ whole genome shotgun (WGS) entry which is preliminary data.</text>
</comment>
<dbReference type="AlphaFoldDB" id="A0AAV9YYB7"/>
<accession>A0AAV9YYB7</accession>
<evidence type="ECO:0000313" key="1">
    <source>
        <dbReference type="EMBL" id="KAK6964755.1"/>
    </source>
</evidence>
<sequence>MESLPAPRCRKGCTDPMLTNRLGQPLQAVKYGPHCRCSRKHPYIARAPRICRLHNTILYHPPCNCNEKYQRSRNGFKANCRQGCLDPQGLPAKKTSSHCRCWSKQPRERRCASGCLDSAGQRAVKYKEHCTCVDPRKNAGYRLSACKCETLICSHRSQLPTVDSRAKNSQAKRLACGLDREPEPPLSSIFSVPREEYFQIPIEVRKSRENDEKRAEARAYAIRCEMGRQSLLDYVELKYLSAETQAREPTYHGGPTRVSQKLWCCPVRKFESRPWNPAPICGYILDLAKLYSEIPLQGSVALMETECRKIFNETICLHIREHMKGFGLDFDSNGIGVYVNECRTLVHYVPPIC</sequence>
<proteinExistence type="predicted"/>
<name>A0AAV9YYB7_9AGAR</name>
<protein>
    <submittedName>
        <fullName evidence="1">Uncharacterized protein</fullName>
    </submittedName>
</protein>
<dbReference type="Proteomes" id="UP001362999">
    <property type="component" value="Unassembled WGS sequence"/>
</dbReference>
<reference evidence="1 2" key="1">
    <citation type="journal article" date="2024" name="J Genomics">
        <title>Draft genome sequencing and assembly of Favolaschia claudopus CIRM-BRFM 2984 isolated from oak limbs.</title>
        <authorList>
            <person name="Navarro D."/>
            <person name="Drula E."/>
            <person name="Chaduli D."/>
            <person name="Cazenave R."/>
            <person name="Ahrendt S."/>
            <person name="Wang J."/>
            <person name="Lipzen A."/>
            <person name="Daum C."/>
            <person name="Barry K."/>
            <person name="Grigoriev I.V."/>
            <person name="Favel A."/>
            <person name="Rosso M.N."/>
            <person name="Martin F."/>
        </authorList>
    </citation>
    <scope>NUCLEOTIDE SEQUENCE [LARGE SCALE GENOMIC DNA]</scope>
    <source>
        <strain evidence="1 2">CIRM-BRFM 2984</strain>
    </source>
</reference>
<gene>
    <name evidence="1" type="ORF">R3P38DRAFT_3156953</name>
</gene>
<keyword evidence="2" id="KW-1185">Reference proteome</keyword>